<dbReference type="AlphaFoldDB" id="A0A8S1TEL9"/>
<evidence type="ECO:0000259" key="1">
    <source>
        <dbReference type="PROSITE" id="PS50053"/>
    </source>
</evidence>
<keyword evidence="3" id="KW-1185">Reference proteome</keyword>
<protein>
    <recommendedName>
        <fullName evidence="1">Ubiquitin-like domain-containing protein</fullName>
    </recommendedName>
</protein>
<accession>A0A8S1TEL9</accession>
<name>A0A8S1TEL9_9CILI</name>
<evidence type="ECO:0000313" key="3">
    <source>
        <dbReference type="Proteomes" id="UP000689195"/>
    </source>
</evidence>
<organism evidence="2 3">
    <name type="scientific">Paramecium pentaurelia</name>
    <dbReference type="NCBI Taxonomy" id="43138"/>
    <lineage>
        <taxon>Eukaryota</taxon>
        <taxon>Sar</taxon>
        <taxon>Alveolata</taxon>
        <taxon>Ciliophora</taxon>
        <taxon>Intramacronucleata</taxon>
        <taxon>Oligohymenophorea</taxon>
        <taxon>Peniculida</taxon>
        <taxon>Parameciidae</taxon>
        <taxon>Paramecium</taxon>
    </lineage>
</organism>
<dbReference type="InterPro" id="IPR022617">
    <property type="entry name" value="Rad60/SUMO-like_dom"/>
</dbReference>
<dbReference type="Pfam" id="PF11976">
    <property type="entry name" value="Rad60-SLD"/>
    <property type="match status" value="1"/>
</dbReference>
<sequence length="81" mass="9508">MLEQNIQILKLSLRMERKCFLKQKKRHKKLMDAYCSRQNINIQNVRFLFDGERILETQTPVDIGMKTGDEIDVVIKQVGGD</sequence>
<dbReference type="Proteomes" id="UP000689195">
    <property type="component" value="Unassembled WGS sequence"/>
</dbReference>
<comment type="caution">
    <text evidence="2">The sequence shown here is derived from an EMBL/GenBank/DDBJ whole genome shotgun (WGS) entry which is preliminary data.</text>
</comment>
<gene>
    <name evidence="2" type="ORF">PPENT_87.1.T0200200</name>
</gene>
<dbReference type="OrthoDB" id="442921at2759"/>
<proteinExistence type="predicted"/>
<feature type="domain" description="Ubiquitin-like" evidence="1">
    <location>
        <begin position="28"/>
        <end position="80"/>
    </location>
</feature>
<dbReference type="PANTHER" id="PTHR10562">
    <property type="entry name" value="SMALL UBIQUITIN-RELATED MODIFIER"/>
    <property type="match status" value="1"/>
</dbReference>
<dbReference type="EMBL" id="CAJJDO010000020">
    <property type="protein sequence ID" value="CAD8150318.1"/>
    <property type="molecule type" value="Genomic_DNA"/>
</dbReference>
<evidence type="ECO:0000313" key="2">
    <source>
        <dbReference type="EMBL" id="CAD8150318.1"/>
    </source>
</evidence>
<dbReference type="PROSITE" id="PS50053">
    <property type="entry name" value="UBIQUITIN_2"/>
    <property type="match status" value="1"/>
</dbReference>
<reference evidence="2" key="1">
    <citation type="submission" date="2021-01" db="EMBL/GenBank/DDBJ databases">
        <authorList>
            <consortium name="Genoscope - CEA"/>
            <person name="William W."/>
        </authorList>
    </citation>
    <scope>NUCLEOTIDE SEQUENCE</scope>
</reference>
<dbReference type="InterPro" id="IPR000626">
    <property type="entry name" value="Ubiquitin-like_dom"/>
</dbReference>